<dbReference type="OrthoDB" id="5096427at2759"/>
<protein>
    <submittedName>
        <fullName evidence="1">Uncharacterized protein</fullName>
    </submittedName>
</protein>
<dbReference type="HOGENOM" id="CLU_727696_0_0_1"/>
<accession>W9HAD5</accession>
<name>W9HAD5_FUSOX</name>
<dbReference type="EMBL" id="KI928695">
    <property type="protein sequence ID" value="EWY79222.1"/>
    <property type="molecule type" value="Genomic_DNA"/>
</dbReference>
<evidence type="ECO:0000313" key="2">
    <source>
        <dbReference type="Proteomes" id="UP000030753"/>
    </source>
</evidence>
<reference evidence="1 2" key="1">
    <citation type="submission" date="2011-06" db="EMBL/GenBank/DDBJ databases">
        <title>The Genome Sequence of Fusarium oxysporum FOSC 3-a.</title>
        <authorList>
            <consortium name="The Broad Institute Genome Sequencing Platform"/>
            <person name="Ma L.-J."/>
            <person name="Gale L.R."/>
            <person name="Schwartz D.C."/>
            <person name="Zhou S."/>
            <person name="Corby-Kistler H."/>
            <person name="Young S.K."/>
            <person name="Zeng Q."/>
            <person name="Gargeya S."/>
            <person name="Fitzgerald M."/>
            <person name="Haas B."/>
            <person name="Abouelleil A."/>
            <person name="Alvarado L."/>
            <person name="Arachchi H.M."/>
            <person name="Berlin A."/>
            <person name="Brown A."/>
            <person name="Chapman S.B."/>
            <person name="Chen Z."/>
            <person name="Dunbar C."/>
            <person name="Freedman E."/>
            <person name="Gearin G."/>
            <person name="Gellesch M."/>
            <person name="Goldberg J."/>
            <person name="Griggs A."/>
            <person name="Gujja S."/>
            <person name="Heiman D."/>
            <person name="Howarth C."/>
            <person name="Larson L."/>
            <person name="Lui A."/>
            <person name="MacDonald P.J.P."/>
            <person name="Mehta T."/>
            <person name="Montmayeur A."/>
            <person name="Murphy C."/>
            <person name="Neiman D."/>
            <person name="Pearson M."/>
            <person name="Priest M."/>
            <person name="Roberts A."/>
            <person name="Saif S."/>
            <person name="Shea T."/>
            <person name="Shenoy N."/>
            <person name="Sisk P."/>
            <person name="Stolte C."/>
            <person name="Sykes S."/>
            <person name="Wortman J."/>
            <person name="Nusbaum C."/>
            <person name="Birren B."/>
        </authorList>
    </citation>
    <scope>NUCLEOTIDE SEQUENCE [LARGE SCALE GENOMIC DNA]</scope>
    <source>
        <strain evidence="1 2">FOSC 3-a</strain>
    </source>
</reference>
<organism evidence="1 2">
    <name type="scientific">Fusarium oxysporum NRRL 32931</name>
    <dbReference type="NCBI Taxonomy" id="660029"/>
    <lineage>
        <taxon>Eukaryota</taxon>
        <taxon>Fungi</taxon>
        <taxon>Dikarya</taxon>
        <taxon>Ascomycota</taxon>
        <taxon>Pezizomycotina</taxon>
        <taxon>Sordariomycetes</taxon>
        <taxon>Hypocreomycetidae</taxon>
        <taxon>Hypocreales</taxon>
        <taxon>Nectriaceae</taxon>
        <taxon>Fusarium</taxon>
        <taxon>Fusarium oxysporum species complex</taxon>
    </lineage>
</organism>
<evidence type="ECO:0000313" key="1">
    <source>
        <dbReference type="EMBL" id="EWY79222.1"/>
    </source>
</evidence>
<sequence length="380" mass="43391">MGVYQHLKRAQRSALYDFTGGGGLQLSRFQFLVVLEPLRRATHEQTESLIPNLIHPVTPITAKKKQFNSIRDKLQILSSPTRATLEDAESFLDYAIIAKLAQKDIVKLQKEKLELEARQIRNPDGGAYTIRQLREMMSDRAQQELQITNKRQAKDQEAWFKQLREEALLKEDNRPKLRGRAAAKAKASREALEATRWEEIHKTFTDPNTIEEQQRQLRRWEVANKENRFLMITMVPKSHLEAIPNLEKWVGENSRPGEANEAEVIYVQTDIADDFISVDSTRKLPSLPGTSGSDEDDIEISTCPQVGATRGGPSNHSMMPFGVTIDVEEEIEISVMPQNGWGYERGPNHYSDEEDEGYVEVDWVILPAPRSRGRTDRSKK</sequence>
<dbReference type="AlphaFoldDB" id="W9HAD5"/>
<gene>
    <name evidence="1" type="ORF">FOYG_17598</name>
</gene>
<proteinExistence type="predicted"/>
<dbReference type="Proteomes" id="UP000030753">
    <property type="component" value="Unassembled WGS sequence"/>
</dbReference>